<evidence type="ECO:0000313" key="2">
    <source>
        <dbReference type="Proteomes" id="UP000450012"/>
    </source>
</evidence>
<comment type="caution">
    <text evidence="1">The sequence shown here is derived from an EMBL/GenBank/DDBJ whole genome shotgun (WGS) entry which is preliminary data.</text>
</comment>
<dbReference type="RefSeq" id="WP_161015757.1">
    <property type="nucleotide sequence ID" value="NZ_WWCK01000006.1"/>
</dbReference>
<organism evidence="1 2">
    <name type="scientific">Duganella rivi</name>
    <dbReference type="NCBI Taxonomy" id="2666083"/>
    <lineage>
        <taxon>Bacteria</taxon>
        <taxon>Pseudomonadati</taxon>
        <taxon>Pseudomonadota</taxon>
        <taxon>Betaproteobacteria</taxon>
        <taxon>Burkholderiales</taxon>
        <taxon>Oxalobacteraceae</taxon>
        <taxon>Telluria group</taxon>
        <taxon>Duganella</taxon>
    </lineage>
</organism>
<dbReference type="EMBL" id="WWCK01000006">
    <property type="protein sequence ID" value="MYM69248.1"/>
    <property type="molecule type" value="Genomic_DNA"/>
</dbReference>
<sequence>MKIKFFMQADAGHGKYPSPVMTCIYPDGAAHALEDAIRQISEFWGSDWYKQGVQYAVN</sequence>
<proteinExistence type="predicted"/>
<accession>A0A7X4KE95</accession>
<name>A0A7X4KE95_9BURK</name>
<protein>
    <submittedName>
        <fullName evidence="1">Uncharacterized protein</fullName>
    </submittedName>
</protein>
<keyword evidence="2" id="KW-1185">Reference proteome</keyword>
<dbReference type="AlphaFoldDB" id="A0A7X4KE95"/>
<dbReference type="Proteomes" id="UP000450012">
    <property type="component" value="Unassembled WGS sequence"/>
</dbReference>
<gene>
    <name evidence="1" type="ORF">GTP45_20740</name>
</gene>
<evidence type="ECO:0000313" key="1">
    <source>
        <dbReference type="EMBL" id="MYM69248.1"/>
    </source>
</evidence>
<reference evidence="1 2" key="1">
    <citation type="submission" date="2019-12" db="EMBL/GenBank/DDBJ databases">
        <title>Novel species isolated from a subtropical stream in China.</title>
        <authorList>
            <person name="Lu H."/>
        </authorList>
    </citation>
    <scope>NUCLEOTIDE SEQUENCE [LARGE SCALE GENOMIC DNA]</scope>
    <source>
        <strain evidence="1 2">FT55W</strain>
    </source>
</reference>